<evidence type="ECO:0000313" key="1">
    <source>
        <dbReference type="EMBL" id="QYA18468.1"/>
    </source>
</evidence>
<reference evidence="1" key="1">
    <citation type="submission" date="2021-06" db="EMBL/GenBank/DDBJ databases">
        <authorList>
            <person name="Rolland C."/>
        </authorList>
    </citation>
    <scope>NUCLEOTIDE SEQUENCE</scope>
    <source>
        <strain evidence="1">347.936635</strain>
    </source>
</reference>
<proteinExistence type="predicted"/>
<organism evidence="1">
    <name type="scientific">Clandestinovirus</name>
    <dbReference type="NCBI Taxonomy" id="2831644"/>
    <lineage>
        <taxon>Viruses</taxon>
    </lineage>
</organism>
<name>A0A8F8KTN9_9VIRU</name>
<gene>
    <name evidence="1" type="ORF">KOM_12_199</name>
</gene>
<sequence>MTSTCVPVAGYTCVKATTRSIVVPQKSDIINRGYTSDALSGTRTVSDSTTDRLGVVTTNYSVVNTGTKKTSCQTFSAALLNTQLITFRGTVSFAAGSSITGLGNNIIPANAGTSADGESIIASFGGTTLSLKSINGPGHDFTAVAGSNVLSLFLASSSSITTLNVSGTATVTGATTLGTTTIANGMNVAGTVSFSGTTRIKNLELGSTCFSGITPATGKLLSSTAPGTVSSLAPTAGEMSAGARLVVASGQATGLDFAASTDDTLDTIMPTYIGTPGYTIADGNLLVSTGNSSNRYNAFNPSTAGFMMSTTSGLEMIPAGRVYKNLTLSGALTGAHVIGSLQETTPKINITVPYFYAGWKTMSCPASFTTTLSVGGVPFGAIFTDGGYTLQQDASAPATQSGTASTVTYSIRNQYITSNLVSVDIYWEDTNFVTATTSFEITESISTGIPASLTMKPLENKYFMFKFRTSEFVNGVTGVASPQYSDIMLEIQASSGRIFLHKISGTEWPSRNNALAQANKDMFFYGKVFYNV</sequence>
<accession>A0A8F8KTN9</accession>
<dbReference type="EMBL" id="MZ420154">
    <property type="protein sequence ID" value="QYA18468.1"/>
    <property type="molecule type" value="Genomic_DNA"/>
</dbReference>
<protein>
    <submittedName>
        <fullName evidence="1">Uncharacterized protein</fullName>
    </submittedName>
</protein>